<accession>A0A1H0YTG2</accession>
<feature type="transmembrane region" description="Helical" evidence="1">
    <location>
        <begin position="20"/>
        <end position="36"/>
    </location>
</feature>
<keyword evidence="1" id="KW-0812">Transmembrane</keyword>
<dbReference type="EMBL" id="FNJW01000008">
    <property type="protein sequence ID" value="SDQ18453.1"/>
    <property type="molecule type" value="Genomic_DNA"/>
</dbReference>
<sequence length="43" mass="5334">MLFLSDLIHLTQGELLIKYWWLWLVIVIIAIKYELFKDKHDKF</sequence>
<evidence type="ECO:0000313" key="4">
    <source>
        <dbReference type="Proteomes" id="UP000199481"/>
    </source>
</evidence>
<proteinExistence type="predicted"/>
<dbReference type="AlphaFoldDB" id="A0A1H0YTG2"/>
<keyword evidence="1" id="KW-1133">Transmembrane helix</keyword>
<reference evidence="3" key="2">
    <citation type="submission" date="2016-10" db="EMBL/GenBank/DDBJ databases">
        <authorList>
            <person name="de Groot N.N."/>
        </authorList>
    </citation>
    <scope>NUCLEOTIDE SEQUENCE [LARGE SCALE GENOMIC DNA]</scope>
    <source>
        <strain evidence="3">MPL-11</strain>
    </source>
</reference>
<keyword evidence="1" id="KW-0472">Membrane</keyword>
<reference evidence="4" key="1">
    <citation type="submission" date="2016-10" db="EMBL/GenBank/DDBJ databases">
        <authorList>
            <person name="Varghese N."/>
            <person name="Submissions S."/>
        </authorList>
    </citation>
    <scope>NUCLEOTIDE SEQUENCE [LARGE SCALE GENOMIC DNA]</scope>
    <source>
        <strain evidence="4">MPL-11</strain>
    </source>
</reference>
<organism evidence="3 4">
    <name type="scientific">Carnobacterium viridans</name>
    <dbReference type="NCBI Taxonomy" id="174587"/>
    <lineage>
        <taxon>Bacteria</taxon>
        <taxon>Bacillati</taxon>
        <taxon>Bacillota</taxon>
        <taxon>Bacilli</taxon>
        <taxon>Lactobacillales</taxon>
        <taxon>Carnobacteriaceae</taxon>
        <taxon>Carnobacterium</taxon>
    </lineage>
</organism>
<dbReference type="EMBL" id="FNJW01000006">
    <property type="protein sequence ID" value="SDQ02752.1"/>
    <property type="molecule type" value="Genomic_DNA"/>
</dbReference>
<keyword evidence="4" id="KW-1185">Reference proteome</keyword>
<evidence type="ECO:0000256" key="1">
    <source>
        <dbReference type="SAM" id="Phobius"/>
    </source>
</evidence>
<evidence type="ECO:0000313" key="3">
    <source>
        <dbReference type="EMBL" id="SDQ18453.1"/>
    </source>
</evidence>
<gene>
    <name evidence="2" type="ORF">SAMN04487752_0280</name>
    <name evidence="3" type="ORF">SAMN04487752_1145</name>
</gene>
<name>A0A1H0YTG2_9LACT</name>
<protein>
    <submittedName>
        <fullName evidence="3">Uncharacterized protein</fullName>
    </submittedName>
</protein>
<evidence type="ECO:0000313" key="2">
    <source>
        <dbReference type="EMBL" id="SDQ02752.1"/>
    </source>
</evidence>
<dbReference type="Proteomes" id="UP000199481">
    <property type="component" value="Unassembled WGS sequence"/>
</dbReference>